<dbReference type="InterPro" id="IPR027417">
    <property type="entry name" value="P-loop_NTPase"/>
</dbReference>
<dbReference type="PANTHER" id="PTHR42724:SF1">
    <property type="entry name" value="TETRAACYLDISACCHARIDE 4'-KINASE, MITOCHONDRIAL-RELATED"/>
    <property type="match status" value="1"/>
</dbReference>
<keyword evidence="7 13" id="KW-0808">Transferase</keyword>
<evidence type="ECO:0000256" key="5">
    <source>
        <dbReference type="ARBA" id="ARBA00022516"/>
    </source>
</evidence>
<gene>
    <name evidence="13" type="primary">lpxK</name>
    <name evidence="14" type="ORF">SAMN06265182_1377</name>
</gene>
<sequence>MLKILSKIYGSLAKVRRYTYEKGLIQKHKLPIPVISIGNLSVGGTGKTPLTIFTAKKLIERGYSVTVLSRGYKRKSRGTVIVRNRNKILVNWEEAGDEPFLIAKNNIPVVVSENRYAAGLKAIEEINPDIFILDDGFQHFQLHRDVNILVFDATKPFWEDSLLPSGRLREPPEFYRYADILIINRLEKVENKEEIISKIQKLKKKFFISQEKIDGLTDLENSYRLETLSGKNIGVFSGLGNNPQFFNTVEKLSKKIGFKITEKNSYPDHYDYSQLQLSNNPDLWLTTEKDIIKIRPEYIKKYRIMALKYTLKLDEDFINYLEKRIFYDKVKNSHLEYRDV</sequence>
<keyword evidence="6 13" id="KW-0441">Lipid A biosynthesis</keyword>
<dbReference type="GO" id="GO:0005886">
    <property type="term" value="C:plasma membrane"/>
    <property type="evidence" value="ECO:0007669"/>
    <property type="project" value="TreeGrafter"/>
</dbReference>
<proteinExistence type="inferred from homology"/>
<dbReference type="GO" id="GO:0009029">
    <property type="term" value="F:lipid-A 4'-kinase activity"/>
    <property type="evidence" value="ECO:0007669"/>
    <property type="project" value="UniProtKB-UniRule"/>
</dbReference>
<evidence type="ECO:0000256" key="2">
    <source>
        <dbReference type="ARBA" id="ARBA00004870"/>
    </source>
</evidence>
<evidence type="ECO:0000256" key="13">
    <source>
        <dbReference type="HAMAP-Rule" id="MF_00409"/>
    </source>
</evidence>
<evidence type="ECO:0000256" key="1">
    <source>
        <dbReference type="ARBA" id="ARBA00002274"/>
    </source>
</evidence>
<comment type="similarity">
    <text evidence="13">Belongs to the LpxK family.</text>
</comment>
<keyword evidence="11 13" id="KW-0443">Lipid metabolism</keyword>
<evidence type="ECO:0000256" key="12">
    <source>
        <dbReference type="ARBA" id="ARBA00029757"/>
    </source>
</evidence>
<evidence type="ECO:0000256" key="9">
    <source>
        <dbReference type="ARBA" id="ARBA00022777"/>
    </source>
</evidence>
<dbReference type="EC" id="2.7.1.130" evidence="3 13"/>
<evidence type="ECO:0000256" key="8">
    <source>
        <dbReference type="ARBA" id="ARBA00022741"/>
    </source>
</evidence>
<dbReference type="Pfam" id="PF02606">
    <property type="entry name" value="LpxK"/>
    <property type="match status" value="1"/>
</dbReference>
<accession>A0A285NGM4</accession>
<dbReference type="GO" id="GO:0009244">
    <property type="term" value="P:lipopolysaccharide core region biosynthetic process"/>
    <property type="evidence" value="ECO:0007669"/>
    <property type="project" value="TreeGrafter"/>
</dbReference>
<evidence type="ECO:0000313" key="15">
    <source>
        <dbReference type="Proteomes" id="UP000219036"/>
    </source>
</evidence>
<organism evidence="14 15">
    <name type="scientific">Persephonella hydrogeniphila</name>
    <dbReference type="NCBI Taxonomy" id="198703"/>
    <lineage>
        <taxon>Bacteria</taxon>
        <taxon>Pseudomonadati</taxon>
        <taxon>Aquificota</taxon>
        <taxon>Aquificia</taxon>
        <taxon>Aquificales</taxon>
        <taxon>Hydrogenothermaceae</taxon>
        <taxon>Persephonella</taxon>
    </lineage>
</organism>
<comment type="catalytic activity">
    <reaction evidence="13">
        <text>a lipid A disaccharide + ATP = a lipid IVA + ADP + H(+)</text>
        <dbReference type="Rhea" id="RHEA:67840"/>
        <dbReference type="ChEBI" id="CHEBI:15378"/>
        <dbReference type="ChEBI" id="CHEBI:30616"/>
        <dbReference type="ChEBI" id="CHEBI:176343"/>
        <dbReference type="ChEBI" id="CHEBI:176425"/>
        <dbReference type="ChEBI" id="CHEBI:456216"/>
        <dbReference type="EC" id="2.7.1.130"/>
    </reaction>
</comment>
<evidence type="ECO:0000256" key="3">
    <source>
        <dbReference type="ARBA" id="ARBA00012071"/>
    </source>
</evidence>
<feature type="binding site" evidence="13">
    <location>
        <begin position="41"/>
        <end position="48"/>
    </location>
    <ligand>
        <name>ATP</name>
        <dbReference type="ChEBI" id="CHEBI:30616"/>
    </ligand>
</feature>
<dbReference type="SUPFAM" id="SSF52540">
    <property type="entry name" value="P-loop containing nucleoside triphosphate hydrolases"/>
    <property type="match status" value="1"/>
</dbReference>
<dbReference type="Proteomes" id="UP000219036">
    <property type="component" value="Unassembled WGS sequence"/>
</dbReference>
<dbReference type="InterPro" id="IPR003758">
    <property type="entry name" value="LpxK"/>
</dbReference>
<dbReference type="PANTHER" id="PTHR42724">
    <property type="entry name" value="TETRAACYLDISACCHARIDE 4'-KINASE"/>
    <property type="match status" value="1"/>
</dbReference>
<comment type="function">
    <text evidence="1 13">Transfers the gamma-phosphate of ATP to the 4'-position of a tetraacyldisaccharide 1-phosphate intermediate (termed DS-1-P) to form tetraacyldisaccharide 1,4'-bis-phosphate (lipid IVA).</text>
</comment>
<keyword evidence="15" id="KW-1185">Reference proteome</keyword>
<evidence type="ECO:0000313" key="14">
    <source>
        <dbReference type="EMBL" id="SNZ08662.1"/>
    </source>
</evidence>
<dbReference type="UniPathway" id="UPA00359">
    <property type="reaction ID" value="UER00482"/>
</dbReference>
<dbReference type="RefSeq" id="WP_097000544.1">
    <property type="nucleotide sequence ID" value="NZ_OBEI01000005.1"/>
</dbReference>
<dbReference type="OrthoDB" id="9789797at2"/>
<keyword evidence="5 13" id="KW-0444">Lipid biosynthesis</keyword>
<dbReference type="GO" id="GO:0005524">
    <property type="term" value="F:ATP binding"/>
    <property type="evidence" value="ECO:0007669"/>
    <property type="project" value="UniProtKB-UniRule"/>
</dbReference>
<evidence type="ECO:0000256" key="6">
    <source>
        <dbReference type="ARBA" id="ARBA00022556"/>
    </source>
</evidence>
<name>A0A285NGM4_9AQUI</name>
<dbReference type="HAMAP" id="MF_00409">
    <property type="entry name" value="LpxK"/>
    <property type="match status" value="1"/>
</dbReference>
<protein>
    <recommendedName>
        <fullName evidence="4 13">Tetraacyldisaccharide 4'-kinase</fullName>
        <ecNumber evidence="3 13">2.7.1.130</ecNumber>
    </recommendedName>
    <alternativeName>
        <fullName evidence="12 13">Lipid A 4'-kinase</fullName>
    </alternativeName>
</protein>
<keyword evidence="8 13" id="KW-0547">Nucleotide-binding</keyword>
<evidence type="ECO:0000256" key="7">
    <source>
        <dbReference type="ARBA" id="ARBA00022679"/>
    </source>
</evidence>
<dbReference type="AlphaFoldDB" id="A0A285NGM4"/>
<keyword evidence="10 13" id="KW-0067">ATP-binding</keyword>
<evidence type="ECO:0000256" key="4">
    <source>
        <dbReference type="ARBA" id="ARBA00016436"/>
    </source>
</evidence>
<dbReference type="NCBIfam" id="TIGR00682">
    <property type="entry name" value="lpxK"/>
    <property type="match status" value="1"/>
</dbReference>
<evidence type="ECO:0000256" key="10">
    <source>
        <dbReference type="ARBA" id="ARBA00022840"/>
    </source>
</evidence>
<dbReference type="EMBL" id="OBEI01000005">
    <property type="protein sequence ID" value="SNZ08662.1"/>
    <property type="molecule type" value="Genomic_DNA"/>
</dbReference>
<reference evidence="15" key="1">
    <citation type="submission" date="2017-09" db="EMBL/GenBank/DDBJ databases">
        <authorList>
            <person name="Varghese N."/>
            <person name="Submissions S."/>
        </authorList>
    </citation>
    <scope>NUCLEOTIDE SEQUENCE [LARGE SCALE GENOMIC DNA]</scope>
    <source>
        <strain evidence="15">DSM 15103</strain>
    </source>
</reference>
<evidence type="ECO:0000256" key="11">
    <source>
        <dbReference type="ARBA" id="ARBA00023098"/>
    </source>
</evidence>
<comment type="pathway">
    <text evidence="2 13">Glycolipid biosynthesis; lipid IV(A) biosynthesis; lipid IV(A) from (3R)-3-hydroxytetradecanoyl-[acyl-carrier-protein] and UDP-N-acetyl-alpha-D-glucosamine: step 6/6.</text>
</comment>
<keyword evidence="9 13" id="KW-0418">Kinase</keyword>
<dbReference type="GO" id="GO:0009245">
    <property type="term" value="P:lipid A biosynthetic process"/>
    <property type="evidence" value="ECO:0007669"/>
    <property type="project" value="UniProtKB-UniRule"/>
</dbReference>